<reference evidence="1" key="1">
    <citation type="journal article" date="2023" name="Mol. Biol. Evol.">
        <title>Third-Generation Sequencing Reveals the Adaptive Role of the Epigenome in Three Deep-Sea Polychaetes.</title>
        <authorList>
            <person name="Perez M."/>
            <person name="Aroh O."/>
            <person name="Sun Y."/>
            <person name="Lan Y."/>
            <person name="Juniper S.K."/>
            <person name="Young C.R."/>
            <person name="Angers B."/>
            <person name="Qian P.Y."/>
        </authorList>
    </citation>
    <scope>NUCLEOTIDE SEQUENCE</scope>
    <source>
        <strain evidence="1">P08H-3</strain>
    </source>
</reference>
<evidence type="ECO:0008006" key="3">
    <source>
        <dbReference type="Google" id="ProtNLM"/>
    </source>
</evidence>
<evidence type="ECO:0000313" key="2">
    <source>
        <dbReference type="Proteomes" id="UP001208570"/>
    </source>
</evidence>
<comment type="caution">
    <text evidence="1">The sequence shown here is derived from an EMBL/GenBank/DDBJ whole genome shotgun (WGS) entry which is preliminary data.</text>
</comment>
<sequence length="203" mass="23000">IEPLLERYKNDIRKTGGVVNNLIERTRNKNTIADKFIIDDNDINDPDVITNSFCKYITEIGKQLADKIPKGTKSFKEYIITNPNANSLYLVPTSSDEVLQMINSLTSKKSTGHDGISTRLLKQIRFAISTPLTVILNKSLENGEVPAPLKLAKVIYKAKENYIFNNYRPVSLSPCISKSLEKFIHNITYCTRVNMDFVRNTAQ</sequence>
<dbReference type="PANTHER" id="PTHR33395">
    <property type="entry name" value="TRANSCRIPTASE, PUTATIVE-RELATED-RELATED"/>
    <property type="match status" value="1"/>
</dbReference>
<accession>A0AAD9MXP9</accession>
<protein>
    <recommendedName>
        <fullName evidence="3">Reverse transcriptase</fullName>
    </recommendedName>
</protein>
<feature type="non-terminal residue" evidence="1">
    <location>
        <position position="1"/>
    </location>
</feature>
<evidence type="ECO:0000313" key="1">
    <source>
        <dbReference type="EMBL" id="KAK2148043.1"/>
    </source>
</evidence>
<dbReference type="PANTHER" id="PTHR33395:SF22">
    <property type="entry name" value="REVERSE TRANSCRIPTASE DOMAIN-CONTAINING PROTEIN"/>
    <property type="match status" value="1"/>
</dbReference>
<dbReference type="GO" id="GO:0031012">
    <property type="term" value="C:extracellular matrix"/>
    <property type="evidence" value="ECO:0007669"/>
    <property type="project" value="TreeGrafter"/>
</dbReference>
<dbReference type="AlphaFoldDB" id="A0AAD9MXP9"/>
<keyword evidence="2" id="KW-1185">Reference proteome</keyword>
<gene>
    <name evidence="1" type="ORF">LSH36_519g03039</name>
</gene>
<proteinExistence type="predicted"/>
<dbReference type="EMBL" id="JAODUP010000519">
    <property type="protein sequence ID" value="KAK2148043.1"/>
    <property type="molecule type" value="Genomic_DNA"/>
</dbReference>
<dbReference type="Proteomes" id="UP001208570">
    <property type="component" value="Unassembled WGS sequence"/>
</dbReference>
<name>A0AAD9MXP9_9ANNE</name>
<dbReference type="GO" id="GO:0061343">
    <property type="term" value="P:cell adhesion involved in heart morphogenesis"/>
    <property type="evidence" value="ECO:0007669"/>
    <property type="project" value="TreeGrafter"/>
</dbReference>
<organism evidence="1 2">
    <name type="scientific">Paralvinella palmiformis</name>
    <dbReference type="NCBI Taxonomy" id="53620"/>
    <lineage>
        <taxon>Eukaryota</taxon>
        <taxon>Metazoa</taxon>
        <taxon>Spiralia</taxon>
        <taxon>Lophotrochozoa</taxon>
        <taxon>Annelida</taxon>
        <taxon>Polychaeta</taxon>
        <taxon>Sedentaria</taxon>
        <taxon>Canalipalpata</taxon>
        <taxon>Terebellida</taxon>
        <taxon>Terebelliformia</taxon>
        <taxon>Alvinellidae</taxon>
        <taxon>Paralvinella</taxon>
    </lineage>
</organism>
<dbReference type="GO" id="GO:0007508">
    <property type="term" value="P:larval heart development"/>
    <property type="evidence" value="ECO:0007669"/>
    <property type="project" value="TreeGrafter"/>
</dbReference>